<organism evidence="1 2">
    <name type="scientific">Staurois parvus</name>
    <dbReference type="NCBI Taxonomy" id="386267"/>
    <lineage>
        <taxon>Eukaryota</taxon>
        <taxon>Metazoa</taxon>
        <taxon>Chordata</taxon>
        <taxon>Craniata</taxon>
        <taxon>Vertebrata</taxon>
        <taxon>Euteleostomi</taxon>
        <taxon>Amphibia</taxon>
        <taxon>Batrachia</taxon>
        <taxon>Anura</taxon>
        <taxon>Neobatrachia</taxon>
        <taxon>Ranoidea</taxon>
        <taxon>Ranidae</taxon>
        <taxon>Staurois</taxon>
    </lineage>
</organism>
<gene>
    <name evidence="1" type="ORF">SPARVUS_LOCUS14756371</name>
</gene>
<evidence type="ECO:0000313" key="1">
    <source>
        <dbReference type="EMBL" id="CAI9612764.1"/>
    </source>
</evidence>
<dbReference type="EMBL" id="CATNWA010019353">
    <property type="protein sequence ID" value="CAI9612764.1"/>
    <property type="molecule type" value="Genomic_DNA"/>
</dbReference>
<name>A0ABN9GTH2_9NEOB</name>
<protein>
    <submittedName>
        <fullName evidence="1">Uncharacterized protein</fullName>
    </submittedName>
</protein>
<accession>A0ABN9GTH2</accession>
<comment type="caution">
    <text evidence="1">The sequence shown here is derived from an EMBL/GenBank/DDBJ whole genome shotgun (WGS) entry which is preliminary data.</text>
</comment>
<feature type="non-terminal residue" evidence="1">
    <location>
        <position position="71"/>
    </location>
</feature>
<sequence>MAARMQPERRRNDCFYSLCTLTFAAVAVSYRVPAGDYLPAPSDRQVIPTGGRELYVNNTDLSPVSSSTLLC</sequence>
<reference evidence="1" key="1">
    <citation type="submission" date="2023-05" db="EMBL/GenBank/DDBJ databases">
        <authorList>
            <person name="Stuckert A."/>
        </authorList>
    </citation>
    <scope>NUCLEOTIDE SEQUENCE</scope>
</reference>
<proteinExistence type="predicted"/>
<evidence type="ECO:0000313" key="2">
    <source>
        <dbReference type="Proteomes" id="UP001162483"/>
    </source>
</evidence>
<dbReference type="Proteomes" id="UP001162483">
    <property type="component" value="Unassembled WGS sequence"/>
</dbReference>
<keyword evidence="2" id="KW-1185">Reference proteome</keyword>